<accession>A0A4D6MK94</accession>
<protein>
    <submittedName>
        <fullName evidence="1">Uncharacterized protein</fullName>
    </submittedName>
</protein>
<dbReference type="EMBL" id="CP039351">
    <property type="protein sequence ID" value="QCE00145.1"/>
    <property type="molecule type" value="Genomic_DNA"/>
</dbReference>
<keyword evidence="2" id="KW-1185">Reference proteome</keyword>
<dbReference type="AlphaFoldDB" id="A0A4D6MK94"/>
<evidence type="ECO:0000313" key="2">
    <source>
        <dbReference type="Proteomes" id="UP000501690"/>
    </source>
</evidence>
<gene>
    <name evidence="1" type="ORF">DEO72_LG7g1431</name>
</gene>
<name>A0A4D6MK94_VIGUN</name>
<dbReference type="Proteomes" id="UP000501690">
    <property type="component" value="Linkage Group LG7"/>
</dbReference>
<proteinExistence type="predicted"/>
<reference evidence="1 2" key="1">
    <citation type="submission" date="2019-04" db="EMBL/GenBank/DDBJ databases">
        <title>An improved genome assembly and genetic linkage map for asparagus bean, Vigna unguiculata ssp. sesquipedialis.</title>
        <authorList>
            <person name="Xia Q."/>
            <person name="Zhang R."/>
            <person name="Dong Y."/>
        </authorList>
    </citation>
    <scope>NUCLEOTIDE SEQUENCE [LARGE SCALE GENOMIC DNA]</scope>
    <source>
        <tissue evidence="1">Leaf</tissue>
    </source>
</reference>
<evidence type="ECO:0000313" key="1">
    <source>
        <dbReference type="EMBL" id="QCE00145.1"/>
    </source>
</evidence>
<organism evidence="1 2">
    <name type="scientific">Vigna unguiculata</name>
    <name type="common">Cowpea</name>
    <dbReference type="NCBI Taxonomy" id="3917"/>
    <lineage>
        <taxon>Eukaryota</taxon>
        <taxon>Viridiplantae</taxon>
        <taxon>Streptophyta</taxon>
        <taxon>Embryophyta</taxon>
        <taxon>Tracheophyta</taxon>
        <taxon>Spermatophyta</taxon>
        <taxon>Magnoliopsida</taxon>
        <taxon>eudicotyledons</taxon>
        <taxon>Gunneridae</taxon>
        <taxon>Pentapetalae</taxon>
        <taxon>rosids</taxon>
        <taxon>fabids</taxon>
        <taxon>Fabales</taxon>
        <taxon>Fabaceae</taxon>
        <taxon>Papilionoideae</taxon>
        <taxon>50 kb inversion clade</taxon>
        <taxon>NPAAA clade</taxon>
        <taxon>indigoferoid/millettioid clade</taxon>
        <taxon>Phaseoleae</taxon>
        <taxon>Vigna</taxon>
    </lineage>
</organism>
<sequence length="53" mass="5762">MPMTMAGKGLVTMTFARDGRSRFTKKEMPPLIPLVMVTQCDDDGSISNVATTL</sequence>